<sequence length="405" mass="44807">MMPLLPHELSDRIIDFLHDDRSTLSKVSLVCRSFLPATRYHRFSNLVLVGSRIERFNQLLDISPNLGAFVSNLVLNSGLSHTVWRRLSAETLSNMLQRMPALQFLDLRFLRLQDEVMDLIGTIKVLHSLSLVGCNVPSADSLAYLLGRLESLVRLEVEDLNFSEECAIGESVERPHILTLSATGLTDEATNQICSWILDDEGRLDILSFHTRLRSRAEAIATKNVIEQLGGTLTDFQMVVDAEASLTCELSSIPSESSGLLTDVLAVFGESDIDLGCLTNLRSCRLVFKLREMCVPENLSLPWISTLVSQLSSSYLSNIAVNIQADNVQDLRALDSECGVRETFPVRFGELQALDWAAIEGALDNRLQGSLTVITMEGIGNPGVLQDFLHLSHPILAGLIRLIHA</sequence>
<accession>A0ACC1T4D0</accession>
<dbReference type="Proteomes" id="UP001148662">
    <property type="component" value="Unassembled WGS sequence"/>
</dbReference>
<reference evidence="1" key="1">
    <citation type="submission" date="2022-07" db="EMBL/GenBank/DDBJ databases">
        <title>Genome Sequence of Phlebia brevispora.</title>
        <authorList>
            <person name="Buettner E."/>
        </authorList>
    </citation>
    <scope>NUCLEOTIDE SEQUENCE</scope>
    <source>
        <strain evidence="1">MPL23</strain>
    </source>
</reference>
<evidence type="ECO:0000313" key="2">
    <source>
        <dbReference type="Proteomes" id="UP001148662"/>
    </source>
</evidence>
<keyword evidence="2" id="KW-1185">Reference proteome</keyword>
<dbReference type="EMBL" id="JANHOG010000607">
    <property type="protein sequence ID" value="KAJ3552870.1"/>
    <property type="molecule type" value="Genomic_DNA"/>
</dbReference>
<organism evidence="1 2">
    <name type="scientific">Phlebia brevispora</name>
    <dbReference type="NCBI Taxonomy" id="194682"/>
    <lineage>
        <taxon>Eukaryota</taxon>
        <taxon>Fungi</taxon>
        <taxon>Dikarya</taxon>
        <taxon>Basidiomycota</taxon>
        <taxon>Agaricomycotina</taxon>
        <taxon>Agaricomycetes</taxon>
        <taxon>Polyporales</taxon>
        <taxon>Meruliaceae</taxon>
        <taxon>Phlebia</taxon>
    </lineage>
</organism>
<name>A0ACC1T4D0_9APHY</name>
<evidence type="ECO:0000313" key="1">
    <source>
        <dbReference type="EMBL" id="KAJ3552870.1"/>
    </source>
</evidence>
<proteinExistence type="predicted"/>
<protein>
    <submittedName>
        <fullName evidence="1">Uncharacterized protein</fullName>
    </submittedName>
</protein>
<comment type="caution">
    <text evidence="1">The sequence shown here is derived from an EMBL/GenBank/DDBJ whole genome shotgun (WGS) entry which is preliminary data.</text>
</comment>
<gene>
    <name evidence="1" type="ORF">NM688_g3927</name>
</gene>